<evidence type="ECO:0000259" key="7">
    <source>
        <dbReference type="PROSITE" id="PS50089"/>
    </source>
</evidence>
<sequence>MSEGALKLDRRDFCCRVCSDLPREPVTLPCGHSFCLDCVQRHWDGEDRPACPQCQQTFSDRPPLCKNPMLEALVAQLNSIFISPAETNVPREITCDVCPLDKLKAVKSCLKCKASYCDKHLQLHYNVPQFMHHRLVEPGRDSLEEEEEEEEEESSSVHDEATTLRCSPPADQHKATDADGPIGASQPATSSTSSTIYSDTRNLFSSSSSSTSGGLFFETKSAFWDNKLFFDVGASQPATSSTSSTLGTGSGKDTGTGSGKDTGKGSGSGKDSGKDTGKGSGKDTGKGSGKDTGTGKGSGKDTGKGSGSGKDSGKDTGKGSGKDTGKGSGKDTGKGLGKDTGTGKDTGSGKGTGKDTGSGKGTGKDTGKGTGSGSGKGTGKGSGQGTGKNTGKGSGKNTGKGTDEGPGMSTSGSFFYETKSASGDDKLVIYGYGSRRGGLFSSTNTTSSPFDTASSFFGGSTFNSPQKKGVIFKYIHLTDSETMEKCSFCESFTPSSRSATRIVSSSAPNTSFSSGSNKTTLSTSTGTSSKSLSGQSQSGTISQTTTTIESTSLSFGNSASVSQAKASTDMLESTAPAPPGGQFGTAQTSTTSGNGPELTGQTNTSSSTVNTQSLSENDITGCNTTTAGVLTSDTGNQLTNTRASAFDSKVSLPEDDRARLEMEWEERRQKIQMRVEQKEKELEELRRAAAGLSSTADAALKLNKHTLTEMTKLMKEKKKSVEQEIRSKNHISRFGIQYLLDYVNEDIGFWEQQKKERATLIFKNRDPFDVFRKCSALPIIPPPEFARLVDPETTAFRKQGLKRPQIPFQVNSWCYFYHTRADDEDQPKFARGGFLKHWRKITWDVNTAHRNVSLEPTGGGNQCASFSATTATDVPDHPDRFSDCVQVLSKEPLTGQCYFEVCPTGGCFVGLSYKSIERKSRGSPCVLGLNDKSWVCFGGGFKYKG</sequence>
<name>A0A8C6WI81_9GOBI</name>
<dbReference type="PANTHER" id="PTHR25465:SF5">
    <property type="entry name" value="E3 UBIQUITIN_ISG15 LIGASE TRIM25-RELATED"/>
    <property type="match status" value="1"/>
</dbReference>
<dbReference type="AlphaFoldDB" id="A0A8C6WI81"/>
<dbReference type="InterPro" id="IPR006574">
    <property type="entry name" value="PRY"/>
</dbReference>
<dbReference type="PANTHER" id="PTHR25465">
    <property type="entry name" value="B-BOX DOMAIN CONTAINING"/>
    <property type="match status" value="1"/>
</dbReference>
<feature type="compositionally biased region" description="Gly residues" evidence="6">
    <location>
        <begin position="338"/>
        <end position="361"/>
    </location>
</feature>
<feature type="region of interest" description="Disordered" evidence="6">
    <location>
        <begin position="235"/>
        <end position="411"/>
    </location>
</feature>
<feature type="compositionally biased region" description="Gly residues" evidence="6">
    <location>
        <begin position="248"/>
        <end position="270"/>
    </location>
</feature>
<evidence type="ECO:0000256" key="4">
    <source>
        <dbReference type="PROSITE-ProRule" id="PRU00175"/>
    </source>
</evidence>
<feature type="compositionally biased region" description="Acidic residues" evidence="6">
    <location>
        <begin position="143"/>
        <end position="154"/>
    </location>
</feature>
<dbReference type="InterPro" id="IPR013320">
    <property type="entry name" value="ConA-like_dom_sf"/>
</dbReference>
<dbReference type="Ensembl" id="ENSNMLT00000010034.1">
    <property type="protein sequence ID" value="ENSNMLP00000008848.1"/>
    <property type="gene ID" value="ENSNMLG00000006222.1"/>
</dbReference>
<dbReference type="SMART" id="SM00589">
    <property type="entry name" value="PRY"/>
    <property type="match status" value="1"/>
</dbReference>
<feature type="compositionally biased region" description="Basic and acidic residues" evidence="6">
    <location>
        <begin position="311"/>
        <end position="337"/>
    </location>
</feature>
<keyword evidence="9" id="KW-1185">Reference proteome</keyword>
<evidence type="ECO:0000313" key="8">
    <source>
        <dbReference type="Ensembl" id="ENSNMLP00000008848.1"/>
    </source>
</evidence>
<dbReference type="InterPro" id="IPR051051">
    <property type="entry name" value="E3_ubiq-ligase_TRIM/RNF"/>
</dbReference>
<feature type="domain" description="RING-type" evidence="7">
    <location>
        <begin position="15"/>
        <end position="55"/>
    </location>
</feature>
<dbReference type="Proteomes" id="UP000694523">
    <property type="component" value="Unplaced"/>
</dbReference>
<feature type="compositionally biased region" description="Gly residues" evidence="6">
    <location>
        <begin position="368"/>
        <end position="398"/>
    </location>
</feature>
<dbReference type="Pfam" id="PF15227">
    <property type="entry name" value="zf-C3HC4_4"/>
    <property type="match status" value="1"/>
</dbReference>
<dbReference type="InterPro" id="IPR001841">
    <property type="entry name" value="Znf_RING"/>
</dbReference>
<dbReference type="Gene3D" id="2.60.120.920">
    <property type="match status" value="1"/>
</dbReference>
<evidence type="ECO:0000256" key="1">
    <source>
        <dbReference type="ARBA" id="ARBA00022723"/>
    </source>
</evidence>
<accession>A0A8C6WI81</accession>
<evidence type="ECO:0000256" key="6">
    <source>
        <dbReference type="SAM" id="MobiDB-lite"/>
    </source>
</evidence>
<feature type="compositionally biased region" description="Polar residues" evidence="6">
    <location>
        <begin position="584"/>
        <end position="594"/>
    </location>
</feature>
<feature type="region of interest" description="Disordered" evidence="6">
    <location>
        <begin position="499"/>
        <end position="545"/>
    </location>
</feature>
<evidence type="ECO:0000313" key="9">
    <source>
        <dbReference type="Proteomes" id="UP000694523"/>
    </source>
</evidence>
<keyword evidence="5" id="KW-0175">Coiled coil</keyword>
<feature type="compositionally biased region" description="Low complexity" evidence="6">
    <location>
        <begin position="599"/>
        <end position="615"/>
    </location>
</feature>
<dbReference type="SUPFAM" id="SSF49899">
    <property type="entry name" value="Concanavalin A-like lectins/glucanases"/>
    <property type="match status" value="1"/>
</dbReference>
<dbReference type="SMART" id="SM00184">
    <property type="entry name" value="RING"/>
    <property type="match status" value="1"/>
</dbReference>
<dbReference type="InterPro" id="IPR043136">
    <property type="entry name" value="B30.2/SPRY_sf"/>
</dbReference>
<dbReference type="GO" id="GO:0008270">
    <property type="term" value="F:zinc ion binding"/>
    <property type="evidence" value="ECO:0007669"/>
    <property type="project" value="UniProtKB-KW"/>
</dbReference>
<dbReference type="SUPFAM" id="SSF57850">
    <property type="entry name" value="RING/U-box"/>
    <property type="match status" value="1"/>
</dbReference>
<dbReference type="Gene3D" id="3.30.40.10">
    <property type="entry name" value="Zinc/RING finger domain, C3HC4 (zinc finger)"/>
    <property type="match status" value="1"/>
</dbReference>
<feature type="region of interest" description="Disordered" evidence="6">
    <location>
        <begin position="140"/>
        <end position="195"/>
    </location>
</feature>
<feature type="coiled-coil region" evidence="5">
    <location>
        <begin position="661"/>
        <end position="695"/>
    </location>
</feature>
<protein>
    <recommendedName>
        <fullName evidence="7">RING-type domain-containing protein</fullName>
    </recommendedName>
</protein>
<evidence type="ECO:0000256" key="5">
    <source>
        <dbReference type="SAM" id="Coils"/>
    </source>
</evidence>
<feature type="compositionally biased region" description="Basic and acidic residues" evidence="6">
    <location>
        <begin position="271"/>
        <end position="289"/>
    </location>
</feature>
<evidence type="ECO:0000256" key="3">
    <source>
        <dbReference type="ARBA" id="ARBA00022833"/>
    </source>
</evidence>
<dbReference type="CDD" id="cd19802">
    <property type="entry name" value="Bbox1_TRIM8-like"/>
    <property type="match status" value="1"/>
</dbReference>
<keyword evidence="2 4" id="KW-0863">Zinc-finger</keyword>
<dbReference type="InterPro" id="IPR013083">
    <property type="entry name" value="Znf_RING/FYVE/PHD"/>
</dbReference>
<dbReference type="Pfam" id="PF13765">
    <property type="entry name" value="PRY"/>
    <property type="match status" value="1"/>
</dbReference>
<proteinExistence type="predicted"/>
<reference evidence="8" key="2">
    <citation type="submission" date="2025-09" db="UniProtKB">
        <authorList>
            <consortium name="Ensembl"/>
        </authorList>
    </citation>
    <scope>IDENTIFICATION</scope>
</reference>
<keyword evidence="3" id="KW-0862">Zinc</keyword>
<dbReference type="PROSITE" id="PS00518">
    <property type="entry name" value="ZF_RING_1"/>
    <property type="match status" value="1"/>
</dbReference>
<organism evidence="8 9">
    <name type="scientific">Neogobius melanostomus</name>
    <name type="common">round goby</name>
    <dbReference type="NCBI Taxonomy" id="47308"/>
    <lineage>
        <taxon>Eukaryota</taxon>
        <taxon>Metazoa</taxon>
        <taxon>Chordata</taxon>
        <taxon>Craniata</taxon>
        <taxon>Vertebrata</taxon>
        <taxon>Euteleostomi</taxon>
        <taxon>Actinopterygii</taxon>
        <taxon>Neopterygii</taxon>
        <taxon>Teleostei</taxon>
        <taxon>Neoteleostei</taxon>
        <taxon>Acanthomorphata</taxon>
        <taxon>Gobiaria</taxon>
        <taxon>Gobiiformes</taxon>
        <taxon>Gobioidei</taxon>
        <taxon>Gobiidae</taxon>
        <taxon>Benthophilinae</taxon>
        <taxon>Neogobiini</taxon>
        <taxon>Neogobius</taxon>
    </lineage>
</organism>
<keyword evidence="1" id="KW-0479">Metal-binding</keyword>
<reference evidence="8" key="1">
    <citation type="submission" date="2025-08" db="UniProtKB">
        <authorList>
            <consortium name="Ensembl"/>
        </authorList>
    </citation>
    <scope>IDENTIFICATION</scope>
</reference>
<feature type="region of interest" description="Disordered" evidence="6">
    <location>
        <begin position="564"/>
        <end position="622"/>
    </location>
</feature>
<evidence type="ECO:0000256" key="2">
    <source>
        <dbReference type="ARBA" id="ARBA00022771"/>
    </source>
</evidence>
<dbReference type="PROSITE" id="PS50089">
    <property type="entry name" value="ZF_RING_2"/>
    <property type="match status" value="1"/>
</dbReference>
<dbReference type="Gene3D" id="4.10.830.40">
    <property type="match status" value="1"/>
</dbReference>
<dbReference type="InterPro" id="IPR017907">
    <property type="entry name" value="Znf_RING_CS"/>
</dbReference>